<name>A0A0P7D3L4_PSEPU</name>
<dbReference type="GO" id="GO:0016020">
    <property type="term" value="C:membrane"/>
    <property type="evidence" value="ECO:0007669"/>
    <property type="project" value="UniProtKB-SubCell"/>
</dbReference>
<evidence type="ECO:0000256" key="2">
    <source>
        <dbReference type="ARBA" id="ARBA00022692"/>
    </source>
</evidence>
<keyword evidence="3 5" id="KW-1133">Transmembrane helix</keyword>
<evidence type="ECO:0000313" key="7">
    <source>
        <dbReference type="Proteomes" id="UP000050437"/>
    </source>
</evidence>
<evidence type="ECO:0000256" key="3">
    <source>
        <dbReference type="ARBA" id="ARBA00022989"/>
    </source>
</evidence>
<evidence type="ECO:0000256" key="5">
    <source>
        <dbReference type="SAM" id="Phobius"/>
    </source>
</evidence>
<proteinExistence type="predicted"/>
<evidence type="ECO:0000256" key="1">
    <source>
        <dbReference type="ARBA" id="ARBA00004141"/>
    </source>
</evidence>
<dbReference type="AlphaFoldDB" id="A0A0P7D3L4"/>
<comment type="caution">
    <text evidence="6">The sequence shown here is derived from an EMBL/GenBank/DDBJ whole genome shotgun (WGS) entry which is preliminary data.</text>
</comment>
<protein>
    <submittedName>
        <fullName evidence="6">Uncharacterized protein</fullName>
    </submittedName>
</protein>
<dbReference type="Proteomes" id="UP000050437">
    <property type="component" value="Unassembled WGS sequence"/>
</dbReference>
<dbReference type="GO" id="GO:0046873">
    <property type="term" value="F:metal ion transmembrane transporter activity"/>
    <property type="evidence" value="ECO:0007669"/>
    <property type="project" value="InterPro"/>
</dbReference>
<evidence type="ECO:0000256" key="4">
    <source>
        <dbReference type="ARBA" id="ARBA00023136"/>
    </source>
</evidence>
<accession>A0A0P7D3L4</accession>
<feature type="transmembrane region" description="Helical" evidence="5">
    <location>
        <begin position="47"/>
        <end position="66"/>
    </location>
</feature>
<evidence type="ECO:0000313" key="6">
    <source>
        <dbReference type="EMBL" id="KPM63280.1"/>
    </source>
</evidence>
<dbReference type="EMBL" id="LKKS01000097">
    <property type="protein sequence ID" value="KPM63280.1"/>
    <property type="molecule type" value="Genomic_DNA"/>
</dbReference>
<reference evidence="6 7" key="1">
    <citation type="submission" date="2015-10" db="EMBL/GenBank/DDBJ databases">
        <title>Pseudomonas putida clinical strains.</title>
        <authorList>
            <person name="Molina L."/>
            <person name="Udaondo Z."/>
        </authorList>
    </citation>
    <scope>NUCLEOTIDE SEQUENCE [LARGE SCALE GENOMIC DNA]</scope>
    <source>
        <strain evidence="6 7">HB13667</strain>
    </source>
</reference>
<feature type="transmembrane region" description="Helical" evidence="5">
    <location>
        <begin position="5"/>
        <end position="27"/>
    </location>
</feature>
<comment type="subcellular location">
    <subcellularLocation>
        <location evidence="1">Membrane</location>
        <topology evidence="1">Multi-pass membrane protein</topology>
    </subcellularLocation>
</comment>
<sequence>MRNDLLFAVFVAIVINLAIWIVGAEILQPNGIEVKTLGDPGKALELFFGPIGWYIFFVGVFATLFASMKYRKARQELIARASAHWGLPVQSRPRAKSTWVFEAC</sequence>
<organism evidence="6 7">
    <name type="scientific">Pseudomonas putida</name>
    <name type="common">Arthrobacter siderocapsulatus</name>
    <dbReference type="NCBI Taxonomy" id="303"/>
    <lineage>
        <taxon>Bacteria</taxon>
        <taxon>Pseudomonadati</taxon>
        <taxon>Pseudomonadota</taxon>
        <taxon>Gammaproteobacteria</taxon>
        <taxon>Pseudomonadales</taxon>
        <taxon>Pseudomonadaceae</taxon>
        <taxon>Pseudomonas</taxon>
    </lineage>
</organism>
<keyword evidence="2 5" id="KW-0812">Transmembrane</keyword>
<gene>
    <name evidence="6" type="ORF">HB13667_15155</name>
</gene>
<dbReference type="InterPro" id="IPR001046">
    <property type="entry name" value="NRAMP_fam"/>
</dbReference>
<keyword evidence="4 5" id="KW-0472">Membrane</keyword>
<dbReference type="Pfam" id="PF01566">
    <property type="entry name" value="Nramp"/>
    <property type="match status" value="1"/>
</dbReference>